<gene>
    <name evidence="3" type="ORF">HMPREF0016_01279</name>
</gene>
<dbReference type="SUPFAM" id="SSF56349">
    <property type="entry name" value="DNA breaking-rejoining enzymes"/>
    <property type="match status" value="1"/>
</dbReference>
<accession>D0SBQ6</accession>
<dbReference type="GO" id="GO:0006310">
    <property type="term" value="P:DNA recombination"/>
    <property type="evidence" value="ECO:0007669"/>
    <property type="project" value="UniProtKB-KW"/>
</dbReference>
<reference evidence="4" key="1">
    <citation type="journal article" date="2012" name="PLoS ONE">
        <title>The success of Acinetobacter species; genetic, metabolic and virulence attributes.</title>
        <authorList>
            <person name="Peleg A.Y."/>
            <person name="de Breij A."/>
            <person name="Adams M.D."/>
            <person name="Cerqueira G.M."/>
            <person name="Mocali S."/>
            <person name="Galardini M."/>
            <person name="Nibbering P.H."/>
            <person name="Earl A.M."/>
            <person name="Ward D.V."/>
            <person name="Paterson D.L."/>
            <person name="Seifert H."/>
            <person name="Dijkshoorn L."/>
        </authorList>
    </citation>
    <scope>NUCLEOTIDE SEQUENCE [LARGE SCALE GENOMIC DNA]</scope>
    <source>
        <strain evidence="4">SH046</strain>
    </source>
</reference>
<dbReference type="GO" id="GO:0015074">
    <property type="term" value="P:DNA integration"/>
    <property type="evidence" value="ECO:0007669"/>
    <property type="project" value="InterPro"/>
</dbReference>
<dbReference type="InterPro" id="IPR024965">
    <property type="entry name" value="Putative_integrase"/>
</dbReference>
<dbReference type="AlphaFoldDB" id="D0SBQ6"/>
<dbReference type="Gene3D" id="1.10.443.10">
    <property type="entry name" value="Intergrase catalytic core"/>
    <property type="match status" value="1"/>
</dbReference>
<dbReference type="InterPro" id="IPR013762">
    <property type="entry name" value="Integrase-like_cat_sf"/>
</dbReference>
<evidence type="ECO:0000313" key="4">
    <source>
        <dbReference type="Proteomes" id="UP000012047"/>
    </source>
</evidence>
<dbReference type="HOGENOM" id="CLU_008194_0_0_6"/>
<organism evidence="3 4">
    <name type="scientific">Acinetobacter johnsonii SH046</name>
    <dbReference type="NCBI Taxonomy" id="575586"/>
    <lineage>
        <taxon>Bacteria</taxon>
        <taxon>Pseudomonadati</taxon>
        <taxon>Pseudomonadota</taxon>
        <taxon>Gammaproteobacteria</taxon>
        <taxon>Moraxellales</taxon>
        <taxon>Moraxellaceae</taxon>
        <taxon>Acinetobacter</taxon>
    </lineage>
</organism>
<feature type="coiled-coil region" evidence="2">
    <location>
        <begin position="719"/>
        <end position="783"/>
    </location>
</feature>
<dbReference type="Pfam" id="PF13009">
    <property type="entry name" value="Integrase_2"/>
    <property type="match status" value="1"/>
</dbReference>
<keyword evidence="2" id="KW-0175">Coiled coil</keyword>
<sequence>MSCLHQANTRRSTRKIERDSMIKPQAIRQIESKRFNKEFSTFPDLDSLKQFCKNTGIFNSVSYKQNYKEYGLPAHPERIYDEWISYKNFFDIVDFISYSELKSLVESKNLKNAKEYKSFILKLNDPSLPLDPQGVYPNEWENWYKFLGKTEPFKPDFISPSYITWAIKIKEFMTKARGGGTKESQLCRFVRLYIEQFDKSKTPHAFLIQEKFDVKPFRDILENIESEPMRRKLVVYVNEFLDYIIDNDLTIEDEETGEIVRVDNARNPFSLLLNQQNISSSSIRSETTKPCLQYHFVKKAQEWIIPSDAKNFQDLDHLHKFDADWVKVSFDQLDLHDLDCVYRVIDNQAYLWCPTDWIHTYALTKVPLRGRQIAYNDSGEADEYIADLDQQNKIIWKKNNSPLSGLTKEQSFIKRMPDGQTGMFTTTNKTNNNGQGYTIPWIPEDLAYWLIRLRKWQQKYNPISYPSAWIDCQRTNLNEVQRKAKGLNCFLFRRFNDFEAANVGNALTPRLAAALYNIQPSNLCLTTLEGNRAVLGSYKSKYTPHSMRVSLITAYVLEMGMPIEIVMKIVGHSSVIMSIYYCKVSNHDIRTRLEEGEKIALKSEVESIQRTIEQNKIESVKNQLVGNNLELLQALSNEVPAGNFIFRDYGICPFAASRCEDGGELIKSSSFYTPTPQGYLGTQNCIRCRHFITGPAFIGGLLAITNEILLQSNDQSEICSKLQLKINQINQDIENIEKEEYIANLKKEKFEGTANRSRLETELRNFESEYETAAKKLDMLLCDIQSAYSYITKCHKLINNNALLETSDSLSLITTSNAELVLEMEEVSHFQQLQEVCENAVIYKSCNADQAIYPRTQLIDKMAMFNEIMPALFMLSKEQQLSAGNQIFKLLMSRLKSWDKVQSVMDGKLKLIELSETEQISKSEIELILHNSPTLIEASHES</sequence>
<dbReference type="Proteomes" id="UP000012047">
    <property type="component" value="Unassembled WGS sequence"/>
</dbReference>
<dbReference type="eggNOG" id="COG0582">
    <property type="taxonomic scope" value="Bacteria"/>
</dbReference>
<dbReference type="EMBL" id="GG704965">
    <property type="protein sequence ID" value="EEY96588.1"/>
    <property type="molecule type" value="Genomic_DNA"/>
</dbReference>
<dbReference type="GO" id="GO:0003677">
    <property type="term" value="F:DNA binding"/>
    <property type="evidence" value="ECO:0007669"/>
    <property type="project" value="InterPro"/>
</dbReference>
<protein>
    <submittedName>
        <fullName evidence="3">Site-specific recombinase, phage integrase family</fullName>
    </submittedName>
</protein>
<proteinExistence type="predicted"/>
<evidence type="ECO:0000256" key="2">
    <source>
        <dbReference type="SAM" id="Coils"/>
    </source>
</evidence>
<name>D0SBQ6_ACIJO</name>
<dbReference type="InterPro" id="IPR011010">
    <property type="entry name" value="DNA_brk_join_enz"/>
</dbReference>
<evidence type="ECO:0000256" key="1">
    <source>
        <dbReference type="ARBA" id="ARBA00023172"/>
    </source>
</evidence>
<evidence type="ECO:0000313" key="3">
    <source>
        <dbReference type="EMBL" id="EEY96588.1"/>
    </source>
</evidence>
<keyword evidence="1" id="KW-0233">DNA recombination</keyword>